<reference evidence="3 4" key="1">
    <citation type="submission" date="2018-09" db="EMBL/GenBank/DDBJ databases">
        <title>Marinorhizobium profundi gen. nov., sp. nov., isolated from a deep-sea sediment sample from the New Britain Trench and proposal of Marinorhizobiaceae fam. nov. in the order Rhizobiales of the class Alphaproteobacteria.</title>
        <authorList>
            <person name="Cao J."/>
        </authorList>
    </citation>
    <scope>NUCLEOTIDE SEQUENCE [LARGE SCALE GENOMIC DNA]</scope>
    <source>
        <strain evidence="3 4">WS11</strain>
    </source>
</reference>
<dbReference type="InterPro" id="IPR050272">
    <property type="entry name" value="Isochorismatase-like_hydrls"/>
</dbReference>
<evidence type="ECO:0000259" key="2">
    <source>
        <dbReference type="Pfam" id="PF00857"/>
    </source>
</evidence>
<organism evidence="3 4">
    <name type="scientific">Georhizobium profundi</name>
    <dbReference type="NCBI Taxonomy" id="2341112"/>
    <lineage>
        <taxon>Bacteria</taxon>
        <taxon>Pseudomonadati</taxon>
        <taxon>Pseudomonadota</taxon>
        <taxon>Alphaproteobacteria</taxon>
        <taxon>Hyphomicrobiales</taxon>
        <taxon>Rhizobiaceae</taxon>
        <taxon>Georhizobium</taxon>
    </lineage>
</organism>
<dbReference type="EMBL" id="CP032509">
    <property type="protein sequence ID" value="AZN73324.1"/>
    <property type="molecule type" value="Genomic_DNA"/>
</dbReference>
<accession>A0A3Q8XSX3</accession>
<sequence>MNANVKQTEGSGTFGRRLGFGARPLLLVIDIARAFTEEGRPLAAECSAVIEQTNCLVRAARHAGVPVMYTVVAYDDANLSDAGLWALKIGGQADLLAGSSGVELDPRLDRDPSEPILVKKYASCFFGTDLSSRLAASGRDTVVIAGLTTSGCVRATAVDAIQSGFRPIVARQAVGDRWADAHAQSLSDLQAKYADVVDVGEVLDYFTDLGRPDDTSKTPVSVASHRHPPV</sequence>
<keyword evidence="1" id="KW-0378">Hydrolase</keyword>
<evidence type="ECO:0000313" key="4">
    <source>
        <dbReference type="Proteomes" id="UP000268192"/>
    </source>
</evidence>
<dbReference type="InterPro" id="IPR036380">
    <property type="entry name" value="Isochorismatase-like_sf"/>
</dbReference>
<evidence type="ECO:0000313" key="3">
    <source>
        <dbReference type="EMBL" id="AZN73324.1"/>
    </source>
</evidence>
<keyword evidence="4" id="KW-1185">Reference proteome</keyword>
<dbReference type="Pfam" id="PF00857">
    <property type="entry name" value="Isochorismatase"/>
    <property type="match status" value="1"/>
</dbReference>
<gene>
    <name evidence="3" type="ORF">D5400_20350</name>
</gene>
<feature type="domain" description="Isochorismatase-like" evidence="2">
    <location>
        <begin position="25"/>
        <end position="199"/>
    </location>
</feature>
<protein>
    <submittedName>
        <fullName evidence="3">Isochorismatase family protein</fullName>
    </submittedName>
</protein>
<dbReference type="SUPFAM" id="SSF52499">
    <property type="entry name" value="Isochorismatase-like hydrolases"/>
    <property type="match status" value="1"/>
</dbReference>
<dbReference type="Gene3D" id="3.40.50.850">
    <property type="entry name" value="Isochorismatase-like"/>
    <property type="match status" value="1"/>
</dbReference>
<dbReference type="RefSeq" id="WP_126012131.1">
    <property type="nucleotide sequence ID" value="NZ_CP032509.1"/>
</dbReference>
<dbReference type="PANTHER" id="PTHR43540:SF1">
    <property type="entry name" value="ISOCHORISMATASE HYDROLASE"/>
    <property type="match status" value="1"/>
</dbReference>
<dbReference type="AlphaFoldDB" id="A0A3Q8XSX3"/>
<name>A0A3Q8XSX3_9HYPH</name>
<dbReference type="Proteomes" id="UP000268192">
    <property type="component" value="Chromosome"/>
</dbReference>
<proteinExistence type="predicted"/>
<dbReference type="OrthoDB" id="7500697at2"/>
<dbReference type="InterPro" id="IPR000868">
    <property type="entry name" value="Isochorismatase-like_dom"/>
</dbReference>
<dbReference type="KEGG" id="abaw:D5400_20350"/>
<evidence type="ECO:0000256" key="1">
    <source>
        <dbReference type="ARBA" id="ARBA00022801"/>
    </source>
</evidence>
<dbReference type="PANTHER" id="PTHR43540">
    <property type="entry name" value="PEROXYUREIDOACRYLATE/UREIDOACRYLATE AMIDOHYDROLASE-RELATED"/>
    <property type="match status" value="1"/>
</dbReference>
<dbReference type="GO" id="GO:0016787">
    <property type="term" value="F:hydrolase activity"/>
    <property type="evidence" value="ECO:0007669"/>
    <property type="project" value="UniProtKB-KW"/>
</dbReference>